<evidence type="ECO:0000313" key="2">
    <source>
        <dbReference type="EMBL" id="MBD2148557.1"/>
    </source>
</evidence>
<comment type="caution">
    <text evidence="2">The sequence shown here is derived from an EMBL/GenBank/DDBJ whole genome shotgun (WGS) entry which is preliminary data.</text>
</comment>
<evidence type="ECO:0000256" key="1">
    <source>
        <dbReference type="SAM" id="Phobius"/>
    </source>
</evidence>
<keyword evidence="1" id="KW-1133">Transmembrane helix</keyword>
<sequence>MQESNLLPRIVYILQLLLYSAIASAIIKYIMPRWSLLGGLVLDSAANADVINVTALYLITLPVLLLAFILWLKR</sequence>
<organism evidence="2 3">
    <name type="scientific">Pseudanabaena cinerea FACHB-1277</name>
    <dbReference type="NCBI Taxonomy" id="2949581"/>
    <lineage>
        <taxon>Bacteria</taxon>
        <taxon>Bacillati</taxon>
        <taxon>Cyanobacteriota</taxon>
        <taxon>Cyanophyceae</taxon>
        <taxon>Pseudanabaenales</taxon>
        <taxon>Pseudanabaenaceae</taxon>
        <taxon>Pseudanabaena</taxon>
        <taxon>Pseudanabaena cinerea</taxon>
    </lineage>
</organism>
<name>A0A926UQP7_9CYAN</name>
<proteinExistence type="predicted"/>
<feature type="transmembrane region" description="Helical" evidence="1">
    <location>
        <begin position="12"/>
        <end position="31"/>
    </location>
</feature>
<keyword evidence="3" id="KW-1185">Reference proteome</keyword>
<dbReference type="EMBL" id="JACJPY010000001">
    <property type="protein sequence ID" value="MBD2148557.1"/>
    <property type="molecule type" value="Genomic_DNA"/>
</dbReference>
<keyword evidence="1" id="KW-0472">Membrane</keyword>
<dbReference type="Proteomes" id="UP000631421">
    <property type="component" value="Unassembled WGS sequence"/>
</dbReference>
<protein>
    <submittedName>
        <fullName evidence="2">Uncharacterized protein</fullName>
    </submittedName>
</protein>
<gene>
    <name evidence="2" type="ORF">H6F44_00185</name>
</gene>
<evidence type="ECO:0000313" key="3">
    <source>
        <dbReference type="Proteomes" id="UP000631421"/>
    </source>
</evidence>
<feature type="transmembrane region" description="Helical" evidence="1">
    <location>
        <begin position="51"/>
        <end position="72"/>
    </location>
</feature>
<dbReference type="AlphaFoldDB" id="A0A926UQP7"/>
<accession>A0A926UQP7</accession>
<reference evidence="2" key="2">
    <citation type="submission" date="2020-08" db="EMBL/GenBank/DDBJ databases">
        <authorList>
            <person name="Chen M."/>
            <person name="Teng W."/>
            <person name="Zhao L."/>
            <person name="Hu C."/>
            <person name="Zhou Y."/>
            <person name="Han B."/>
            <person name="Song L."/>
            <person name="Shu W."/>
        </authorList>
    </citation>
    <scope>NUCLEOTIDE SEQUENCE</scope>
    <source>
        <strain evidence="2">FACHB-1277</strain>
    </source>
</reference>
<keyword evidence="1" id="KW-0812">Transmembrane</keyword>
<dbReference type="RefSeq" id="WP_190348902.1">
    <property type="nucleotide sequence ID" value="NZ_JACJPY010000001.1"/>
</dbReference>
<reference evidence="2" key="1">
    <citation type="journal article" date="2015" name="ISME J.">
        <title>Draft Genome Sequence of Streptomyces incarnatus NRRL8089, which Produces the Nucleoside Antibiotic Sinefungin.</title>
        <authorList>
            <person name="Oshima K."/>
            <person name="Hattori M."/>
            <person name="Shimizu H."/>
            <person name="Fukuda K."/>
            <person name="Nemoto M."/>
            <person name="Inagaki K."/>
            <person name="Tamura T."/>
        </authorList>
    </citation>
    <scope>NUCLEOTIDE SEQUENCE</scope>
    <source>
        <strain evidence="2">FACHB-1277</strain>
    </source>
</reference>